<dbReference type="RefSeq" id="WP_237873431.1">
    <property type="nucleotide sequence ID" value="NZ_JAKLTR010000009.1"/>
</dbReference>
<dbReference type="Gene3D" id="1.10.287.470">
    <property type="entry name" value="Helix hairpin bin"/>
    <property type="match status" value="1"/>
</dbReference>
<dbReference type="Gene3D" id="2.40.420.20">
    <property type="match status" value="1"/>
</dbReference>
<dbReference type="InterPro" id="IPR051909">
    <property type="entry name" value="MFP_Cation_Efflux"/>
</dbReference>
<evidence type="ECO:0000313" key="4">
    <source>
        <dbReference type="Proteomes" id="UP001165367"/>
    </source>
</evidence>
<evidence type="ECO:0000256" key="2">
    <source>
        <dbReference type="ARBA" id="ARBA00022448"/>
    </source>
</evidence>
<dbReference type="PROSITE" id="PS51257">
    <property type="entry name" value="PROKAR_LIPOPROTEIN"/>
    <property type="match status" value="1"/>
</dbReference>
<dbReference type="PANTHER" id="PTHR30097:SF4">
    <property type="entry name" value="SLR6042 PROTEIN"/>
    <property type="match status" value="1"/>
</dbReference>
<organism evidence="3 4">
    <name type="scientific">Terrimonas ginsenosidimutans</name>
    <dbReference type="NCBI Taxonomy" id="2908004"/>
    <lineage>
        <taxon>Bacteria</taxon>
        <taxon>Pseudomonadati</taxon>
        <taxon>Bacteroidota</taxon>
        <taxon>Chitinophagia</taxon>
        <taxon>Chitinophagales</taxon>
        <taxon>Chitinophagaceae</taxon>
        <taxon>Terrimonas</taxon>
    </lineage>
</organism>
<comment type="caution">
    <text evidence="3">The sequence shown here is derived from an EMBL/GenBank/DDBJ whole genome shotgun (WGS) entry which is preliminary data.</text>
</comment>
<sequence>MRNIICLLILMVSISCGSKKTQPEEQVVTPDNTVSLTAEQLANAGVQTGLVSKRSLNSELKVNGLVDVPPQNIVSVSFPLGGYLKNTKLLPGAHVTRGEVIATMEDPALIQLQQDYLIAKAKLQYSEKDYERQKMLNENNVNAEKVFQQAQADYTSQKILLKGYDEKLRLIGINPANLSDQNISRSVPVYSPINGFVSKVNVNIGKYVNPSDVLFELINPDDIHAALTVFEKDLGKIRPKQKVMVTFVDDPSTSYECEVLLVTKNVDDNRSALVHCHFEKQPKQLLPGMFLTANIRVSEAQVTAVPEDALVRYGNGQFIMEETGSNMFRLLSVETGIRDHGWVEVIGKDLEGKKVIIKNPYPVMAKLKNTAEE</sequence>
<comment type="similarity">
    <text evidence="1">Belongs to the membrane fusion protein (MFP) (TC 8.A.1) family.</text>
</comment>
<protein>
    <submittedName>
        <fullName evidence="3">Efflux RND transporter periplasmic adaptor subunit</fullName>
    </submittedName>
</protein>
<evidence type="ECO:0000256" key="1">
    <source>
        <dbReference type="ARBA" id="ARBA00009477"/>
    </source>
</evidence>
<dbReference type="EMBL" id="JAKLTR010000009">
    <property type="protein sequence ID" value="MCG2615550.1"/>
    <property type="molecule type" value="Genomic_DNA"/>
</dbReference>
<dbReference type="InterPro" id="IPR006143">
    <property type="entry name" value="RND_pump_MFP"/>
</dbReference>
<dbReference type="NCBIfam" id="TIGR01730">
    <property type="entry name" value="RND_mfp"/>
    <property type="match status" value="1"/>
</dbReference>
<dbReference type="PANTHER" id="PTHR30097">
    <property type="entry name" value="CATION EFFLUX SYSTEM PROTEIN CUSB"/>
    <property type="match status" value="1"/>
</dbReference>
<keyword evidence="2" id="KW-0813">Transport</keyword>
<dbReference type="Proteomes" id="UP001165367">
    <property type="component" value="Unassembled WGS sequence"/>
</dbReference>
<reference evidence="3" key="1">
    <citation type="submission" date="2022-01" db="EMBL/GenBank/DDBJ databases">
        <authorList>
            <person name="Jo J.-H."/>
            <person name="Im W.-T."/>
        </authorList>
    </citation>
    <scope>NUCLEOTIDE SEQUENCE</scope>
    <source>
        <strain evidence="3">NA20</strain>
    </source>
</reference>
<keyword evidence="4" id="KW-1185">Reference proteome</keyword>
<name>A0ABS9KTC3_9BACT</name>
<gene>
    <name evidence="3" type="ORF">LZZ85_14715</name>
</gene>
<evidence type="ECO:0000313" key="3">
    <source>
        <dbReference type="EMBL" id="MCG2615550.1"/>
    </source>
</evidence>
<dbReference type="SUPFAM" id="SSF111369">
    <property type="entry name" value="HlyD-like secretion proteins"/>
    <property type="match status" value="1"/>
</dbReference>
<accession>A0ABS9KTC3</accession>
<proteinExistence type="inferred from homology"/>
<dbReference type="Gene3D" id="2.40.30.170">
    <property type="match status" value="1"/>
</dbReference>